<evidence type="ECO:0000256" key="7">
    <source>
        <dbReference type="ARBA" id="ARBA00023012"/>
    </source>
</evidence>
<protein>
    <recommendedName>
        <fullName evidence="3">histidine kinase</fullName>
        <ecNumber evidence="3">2.7.13.3</ecNumber>
    </recommendedName>
</protein>
<dbReference type="GO" id="GO:0005886">
    <property type="term" value="C:plasma membrane"/>
    <property type="evidence" value="ECO:0007669"/>
    <property type="project" value="TreeGrafter"/>
</dbReference>
<keyword evidence="9" id="KW-1133">Transmembrane helix</keyword>
<comment type="subcellular location">
    <subcellularLocation>
        <location evidence="2">Membrane</location>
    </subcellularLocation>
</comment>
<evidence type="ECO:0000313" key="11">
    <source>
        <dbReference type="EMBL" id="CEQ04301.1"/>
    </source>
</evidence>
<evidence type="ECO:0000256" key="6">
    <source>
        <dbReference type="ARBA" id="ARBA00022777"/>
    </source>
</evidence>
<evidence type="ECO:0000313" key="12">
    <source>
        <dbReference type="Proteomes" id="UP000049127"/>
    </source>
</evidence>
<evidence type="ECO:0000259" key="10">
    <source>
        <dbReference type="PROSITE" id="PS50109"/>
    </source>
</evidence>
<dbReference type="Pfam" id="PF00512">
    <property type="entry name" value="HisKA"/>
    <property type="match status" value="1"/>
</dbReference>
<dbReference type="PROSITE" id="PS50109">
    <property type="entry name" value="HIS_KIN"/>
    <property type="match status" value="1"/>
</dbReference>
<dbReference type="CDD" id="cd00082">
    <property type="entry name" value="HisKA"/>
    <property type="match status" value="1"/>
</dbReference>
<dbReference type="InterPro" id="IPR003661">
    <property type="entry name" value="HisK_dim/P_dom"/>
</dbReference>
<evidence type="ECO:0000256" key="5">
    <source>
        <dbReference type="ARBA" id="ARBA00022679"/>
    </source>
</evidence>
<dbReference type="FunFam" id="3.30.565.10:FF:000006">
    <property type="entry name" value="Sensor histidine kinase WalK"/>
    <property type="match status" value="1"/>
</dbReference>
<gene>
    <name evidence="11" type="primary">arlS</name>
    <name evidence="11" type="ORF">R28058_20341</name>
</gene>
<evidence type="ECO:0000256" key="4">
    <source>
        <dbReference type="ARBA" id="ARBA00022553"/>
    </source>
</evidence>
<dbReference type="InterPro" id="IPR003594">
    <property type="entry name" value="HATPase_dom"/>
</dbReference>
<dbReference type="InterPro" id="IPR004358">
    <property type="entry name" value="Sig_transdc_His_kin-like_C"/>
</dbReference>
<feature type="transmembrane region" description="Helical" evidence="9">
    <location>
        <begin position="158"/>
        <end position="180"/>
    </location>
</feature>
<keyword evidence="6 11" id="KW-0418">Kinase</keyword>
<evidence type="ECO:0000256" key="8">
    <source>
        <dbReference type="SAM" id="Coils"/>
    </source>
</evidence>
<dbReference type="PANTHER" id="PTHR45453">
    <property type="entry name" value="PHOSPHATE REGULON SENSOR PROTEIN PHOR"/>
    <property type="match status" value="1"/>
</dbReference>
<dbReference type="PRINTS" id="PR00344">
    <property type="entry name" value="BCTRLSENSOR"/>
</dbReference>
<dbReference type="GO" id="GO:0000155">
    <property type="term" value="F:phosphorelay sensor kinase activity"/>
    <property type="evidence" value="ECO:0007669"/>
    <property type="project" value="InterPro"/>
</dbReference>
<reference evidence="11 12" key="1">
    <citation type="submission" date="2015-01" db="EMBL/GenBank/DDBJ databases">
        <authorList>
            <person name="Aslett A.Martin."/>
            <person name="De Silva Nishadi"/>
        </authorList>
    </citation>
    <scope>NUCLEOTIDE SEQUENCE [LARGE SCALE GENOMIC DNA]</scope>
    <source>
        <strain evidence="11 12">R28058</strain>
    </source>
</reference>
<dbReference type="SUPFAM" id="SSF47384">
    <property type="entry name" value="Homodimeric domain of signal transducing histidine kinase"/>
    <property type="match status" value="1"/>
</dbReference>
<accession>A0A0C7QLC7</accession>
<dbReference type="EC" id="2.7.13.3" evidence="3"/>
<evidence type="ECO:0000256" key="9">
    <source>
        <dbReference type="SAM" id="Phobius"/>
    </source>
</evidence>
<dbReference type="InterPro" id="IPR036890">
    <property type="entry name" value="HATPase_C_sf"/>
</dbReference>
<dbReference type="EMBL" id="CEKZ01000003">
    <property type="protein sequence ID" value="CEQ04301.1"/>
    <property type="molecule type" value="Genomic_DNA"/>
</dbReference>
<dbReference type="InterPro" id="IPR036097">
    <property type="entry name" value="HisK_dim/P_sf"/>
</dbReference>
<evidence type="ECO:0000256" key="2">
    <source>
        <dbReference type="ARBA" id="ARBA00004370"/>
    </source>
</evidence>
<feature type="coiled-coil region" evidence="8">
    <location>
        <begin position="228"/>
        <end position="255"/>
    </location>
</feature>
<sequence length="421" mass="49029">MLQKEEWGICLMINNDVIKSTKKNLIKINLVVVSSFLIIFSLCIYGYFKAQTYKNVDNHLKDELEYINVQIDKNHLYEIPRLLDPKNIVYIYKDNQVKYFTPNGYFKDHIPYNNSENLGFNTYKYNGYAFRELKFNISGYTIQIIRNIDSEMGLLNKLLIIFFVGAIFAMIITYFIALYLTKKALVPIERTWNNQVKFIQDASHELRTPIAVIASKLESMLKHPQNSINDEVETIADAMRENRRLKKMVNDLLHLTKEESISKLNIEEFNIIEFIESISSDYIEIADIQNKTFDYKFENKTNKITTDKNKLRQLIVIFIDNAFKYTNEGDNIKIILNEKDNNFIISIGDTGIGISENEIRLIFDRFFRSENVRDKDIDGSGIGLSIASMVVKTLKGNIKVESKLNEGTKFDIYIPKKLKNN</sequence>
<dbReference type="Pfam" id="PF02518">
    <property type="entry name" value="HATPase_c"/>
    <property type="match status" value="1"/>
</dbReference>
<evidence type="ECO:0000256" key="1">
    <source>
        <dbReference type="ARBA" id="ARBA00000085"/>
    </source>
</evidence>
<dbReference type="Gene3D" id="3.30.565.10">
    <property type="entry name" value="Histidine kinase-like ATPase, C-terminal domain"/>
    <property type="match status" value="1"/>
</dbReference>
<dbReference type="PANTHER" id="PTHR45453:SF1">
    <property type="entry name" value="PHOSPHATE REGULON SENSOR PROTEIN PHOR"/>
    <property type="match status" value="1"/>
</dbReference>
<dbReference type="GO" id="GO:0004721">
    <property type="term" value="F:phosphoprotein phosphatase activity"/>
    <property type="evidence" value="ECO:0007669"/>
    <property type="project" value="TreeGrafter"/>
</dbReference>
<keyword evidence="8" id="KW-0175">Coiled coil</keyword>
<dbReference type="SUPFAM" id="SSF55874">
    <property type="entry name" value="ATPase domain of HSP90 chaperone/DNA topoisomerase II/histidine kinase"/>
    <property type="match status" value="1"/>
</dbReference>
<evidence type="ECO:0000256" key="3">
    <source>
        <dbReference type="ARBA" id="ARBA00012438"/>
    </source>
</evidence>
<name>A0A0C7QLC7_PARSO</name>
<keyword evidence="7" id="KW-0902">Two-component regulatory system</keyword>
<keyword evidence="9" id="KW-0472">Membrane</keyword>
<feature type="domain" description="Histidine kinase" evidence="10">
    <location>
        <begin position="201"/>
        <end position="418"/>
    </location>
</feature>
<proteinExistence type="predicted"/>
<keyword evidence="9" id="KW-0812">Transmembrane</keyword>
<dbReference type="Gene3D" id="1.10.287.130">
    <property type="match status" value="1"/>
</dbReference>
<dbReference type="GO" id="GO:0016036">
    <property type="term" value="P:cellular response to phosphate starvation"/>
    <property type="evidence" value="ECO:0007669"/>
    <property type="project" value="TreeGrafter"/>
</dbReference>
<comment type="catalytic activity">
    <reaction evidence="1">
        <text>ATP + protein L-histidine = ADP + protein N-phospho-L-histidine.</text>
        <dbReference type="EC" id="2.7.13.3"/>
    </reaction>
</comment>
<dbReference type="InterPro" id="IPR050351">
    <property type="entry name" value="BphY/WalK/GraS-like"/>
</dbReference>
<dbReference type="SMART" id="SM00388">
    <property type="entry name" value="HisKA"/>
    <property type="match status" value="1"/>
</dbReference>
<keyword evidence="4" id="KW-0597">Phosphoprotein</keyword>
<organism evidence="11 12">
    <name type="scientific">Paraclostridium sordellii</name>
    <name type="common">Clostridium sordellii</name>
    <dbReference type="NCBI Taxonomy" id="1505"/>
    <lineage>
        <taxon>Bacteria</taxon>
        <taxon>Bacillati</taxon>
        <taxon>Bacillota</taxon>
        <taxon>Clostridia</taxon>
        <taxon>Peptostreptococcales</taxon>
        <taxon>Peptostreptococcaceae</taxon>
        <taxon>Paraclostridium</taxon>
    </lineage>
</organism>
<dbReference type="Proteomes" id="UP000049127">
    <property type="component" value="Unassembled WGS sequence"/>
</dbReference>
<dbReference type="InterPro" id="IPR005467">
    <property type="entry name" value="His_kinase_dom"/>
</dbReference>
<feature type="transmembrane region" description="Helical" evidence="9">
    <location>
        <begin position="28"/>
        <end position="48"/>
    </location>
</feature>
<keyword evidence="5 11" id="KW-0808">Transferase</keyword>
<dbReference type="SMART" id="SM00387">
    <property type="entry name" value="HATPase_c"/>
    <property type="match status" value="1"/>
</dbReference>
<dbReference type="AlphaFoldDB" id="A0A0C7QLC7"/>